<dbReference type="PANTHER" id="PTHR22807:SF61">
    <property type="entry name" value="NOL1_NOP2_SUN FAMILY PROTEIN _ ANTITERMINATION NUSB DOMAIN-CONTAINING PROTEIN"/>
    <property type="match status" value="1"/>
</dbReference>
<evidence type="ECO:0000256" key="12">
    <source>
        <dbReference type="ARBA" id="ARBA00047283"/>
    </source>
</evidence>
<dbReference type="InterPro" id="IPR035926">
    <property type="entry name" value="NusB-like_sf"/>
</dbReference>
<organism evidence="15 16">
    <name type="scientific">candidate division TA06 bacterium SM23_40</name>
    <dbReference type="NCBI Taxonomy" id="1703774"/>
    <lineage>
        <taxon>Bacteria</taxon>
        <taxon>Bacteria division TA06</taxon>
    </lineage>
</organism>
<keyword evidence="7 13" id="KW-0808">Transferase</keyword>
<evidence type="ECO:0000256" key="4">
    <source>
        <dbReference type="ARBA" id="ARBA00022490"/>
    </source>
</evidence>
<evidence type="ECO:0000256" key="11">
    <source>
        <dbReference type="ARBA" id="ARBA00031088"/>
    </source>
</evidence>
<comment type="caution">
    <text evidence="15">The sequence shown here is derived from an EMBL/GenBank/DDBJ whole genome shotgun (WGS) entry which is preliminary data.</text>
</comment>
<dbReference type="PATRIC" id="fig|1703774.3.peg.2477"/>
<evidence type="ECO:0000256" key="8">
    <source>
        <dbReference type="ARBA" id="ARBA00022691"/>
    </source>
</evidence>
<dbReference type="InterPro" id="IPR006027">
    <property type="entry name" value="NusB_RsmB_TIM44"/>
</dbReference>
<dbReference type="Gene3D" id="1.10.940.10">
    <property type="entry name" value="NusB-like"/>
    <property type="match status" value="1"/>
</dbReference>
<evidence type="ECO:0000313" key="16">
    <source>
        <dbReference type="Proteomes" id="UP000051717"/>
    </source>
</evidence>
<dbReference type="NCBIfam" id="TIGR00563">
    <property type="entry name" value="rsmB"/>
    <property type="match status" value="1"/>
</dbReference>
<dbReference type="InterPro" id="IPR054728">
    <property type="entry name" value="RsmB-like_ferredoxin"/>
</dbReference>
<dbReference type="PANTHER" id="PTHR22807">
    <property type="entry name" value="NOP2 YEAST -RELATED NOL1/NOP2/FMU SUN DOMAIN-CONTAINING"/>
    <property type="match status" value="1"/>
</dbReference>
<evidence type="ECO:0000313" key="15">
    <source>
        <dbReference type="EMBL" id="KPK71291.1"/>
    </source>
</evidence>
<dbReference type="GO" id="GO:0003723">
    <property type="term" value="F:RNA binding"/>
    <property type="evidence" value="ECO:0007669"/>
    <property type="project" value="UniProtKB-UniRule"/>
</dbReference>
<accession>A0A0S8GGD1</accession>
<dbReference type="InterPro" id="IPR023267">
    <property type="entry name" value="RCMT"/>
</dbReference>
<proteinExistence type="inferred from homology"/>
<evidence type="ECO:0000256" key="1">
    <source>
        <dbReference type="ARBA" id="ARBA00002724"/>
    </source>
</evidence>
<comment type="catalytic activity">
    <reaction evidence="12">
        <text>cytidine(967) in 16S rRNA + S-adenosyl-L-methionine = 5-methylcytidine(967) in 16S rRNA + S-adenosyl-L-homocysteine + H(+)</text>
        <dbReference type="Rhea" id="RHEA:42748"/>
        <dbReference type="Rhea" id="RHEA-COMP:10219"/>
        <dbReference type="Rhea" id="RHEA-COMP:10220"/>
        <dbReference type="ChEBI" id="CHEBI:15378"/>
        <dbReference type="ChEBI" id="CHEBI:57856"/>
        <dbReference type="ChEBI" id="CHEBI:59789"/>
        <dbReference type="ChEBI" id="CHEBI:74483"/>
        <dbReference type="ChEBI" id="CHEBI:82748"/>
        <dbReference type="EC" id="2.1.1.176"/>
    </reaction>
</comment>
<sequence length="458" mass="51189">MRDTRDPREIALVVLERVERTEAFAKEALDGRLGKHRLSRENRSLARELTYGTLRWRGYIDGALSSLLTRDLQSLPGMIRNILRLGAYQILFLNRIPDFAAIDESVNLAKRYGHVGTAGLVNAVLRRVAERRDEFPLFPEGADEVERLAIRCSHPRWLVQRWVERWGEDATRALCEAANRPPPFVVRVNRTRTSTEALADELRALGIGCEAGRYVEEALRLSGHVDLGSIEAFGRGLFQVQDESAMVVILLLDPQPGETVIDLCCAPGGKAGHIAERTDCEAFVIAADVREIRLRRVAENLTRLALRGVAPVVADGKEFAVRTADRVLVDAPCSGTGVLRRRADMRWRLRPGDIADLVRTQRALLENAARLVRPGGVIVYSTCTLESEENEEVVEQFLAKHAQFVREDASPFVHHELVDESGYVRTFPHVHDLDGSFAARLRRVATTREIGCTPTSRG</sequence>
<dbReference type="Pfam" id="PF01189">
    <property type="entry name" value="Methyltr_RsmB-F"/>
    <property type="match status" value="1"/>
</dbReference>
<dbReference type="InterPro" id="IPR049560">
    <property type="entry name" value="MeTrfase_RsmB-F_NOP2_cat"/>
</dbReference>
<evidence type="ECO:0000256" key="10">
    <source>
        <dbReference type="ARBA" id="ARBA00030399"/>
    </source>
</evidence>
<dbReference type="Pfam" id="PF01029">
    <property type="entry name" value="NusB"/>
    <property type="match status" value="1"/>
</dbReference>
<dbReference type="Gene3D" id="3.40.50.150">
    <property type="entry name" value="Vaccinia Virus protein VP39"/>
    <property type="match status" value="1"/>
</dbReference>
<feature type="active site" description="Nucleophile" evidence="13">
    <location>
        <position position="383"/>
    </location>
</feature>
<evidence type="ECO:0000256" key="2">
    <source>
        <dbReference type="ARBA" id="ARBA00004496"/>
    </source>
</evidence>
<evidence type="ECO:0000256" key="7">
    <source>
        <dbReference type="ARBA" id="ARBA00022679"/>
    </source>
</evidence>
<feature type="binding site" evidence="13">
    <location>
        <begin position="264"/>
        <end position="270"/>
    </location>
    <ligand>
        <name>S-adenosyl-L-methionine</name>
        <dbReference type="ChEBI" id="CHEBI:59789"/>
    </ligand>
</feature>
<dbReference type="EC" id="2.1.1.176" evidence="3"/>
<gene>
    <name evidence="15" type="ORF">AMJ82_01320</name>
</gene>
<dbReference type="EMBL" id="LJUI01000005">
    <property type="protein sequence ID" value="KPK71291.1"/>
    <property type="molecule type" value="Genomic_DNA"/>
</dbReference>
<keyword evidence="8 13" id="KW-0949">S-adenosyl-L-methionine</keyword>
<comment type="caution">
    <text evidence="13">Lacks conserved residue(s) required for the propagation of feature annotation.</text>
</comment>
<keyword evidence="9 13" id="KW-0694">RNA-binding</keyword>
<dbReference type="FunFam" id="3.40.50.150:FF:000257">
    <property type="entry name" value="16S rRNA methyltransferase"/>
    <property type="match status" value="1"/>
</dbReference>
<name>A0A0S8GGD1_UNCT6</name>
<evidence type="ECO:0000256" key="5">
    <source>
        <dbReference type="ARBA" id="ARBA00022552"/>
    </source>
</evidence>
<feature type="domain" description="SAM-dependent MTase RsmB/NOP-type" evidence="14">
    <location>
        <begin position="174"/>
        <end position="444"/>
    </location>
</feature>
<dbReference type="PROSITE" id="PS51686">
    <property type="entry name" value="SAM_MT_RSMB_NOP"/>
    <property type="match status" value="1"/>
</dbReference>
<evidence type="ECO:0000256" key="13">
    <source>
        <dbReference type="PROSITE-ProRule" id="PRU01023"/>
    </source>
</evidence>
<protein>
    <recommendedName>
        <fullName evidence="3">16S rRNA (cytosine(967)-C(5))-methyltransferase</fullName>
        <ecNumber evidence="3">2.1.1.176</ecNumber>
    </recommendedName>
    <alternativeName>
        <fullName evidence="10">16S rRNA m5C967 methyltransferase</fullName>
    </alternativeName>
    <alternativeName>
        <fullName evidence="11">rRNA (cytosine-C(5)-)-methyltransferase RsmB</fullName>
    </alternativeName>
</protein>
<dbReference type="GO" id="GO:0008649">
    <property type="term" value="F:rRNA methyltransferase activity"/>
    <property type="evidence" value="ECO:0007669"/>
    <property type="project" value="InterPro"/>
</dbReference>
<dbReference type="AlphaFoldDB" id="A0A0S8GGD1"/>
<comment type="subcellular location">
    <subcellularLocation>
        <location evidence="2">Cytoplasm</location>
    </subcellularLocation>
</comment>
<keyword evidence="5" id="KW-0698">rRNA processing</keyword>
<dbReference type="InterPro" id="IPR029063">
    <property type="entry name" value="SAM-dependent_MTases_sf"/>
</dbReference>
<evidence type="ECO:0000256" key="6">
    <source>
        <dbReference type="ARBA" id="ARBA00022603"/>
    </source>
</evidence>
<feature type="binding site" evidence="13">
    <location>
        <position position="288"/>
    </location>
    <ligand>
        <name>S-adenosyl-L-methionine</name>
        <dbReference type="ChEBI" id="CHEBI:59789"/>
    </ligand>
</feature>
<dbReference type="SUPFAM" id="SSF53335">
    <property type="entry name" value="S-adenosyl-L-methionine-dependent methyltransferases"/>
    <property type="match status" value="1"/>
</dbReference>
<comment type="function">
    <text evidence="1">Specifically methylates the cytosine at position 967 (m5C967) of 16S rRNA.</text>
</comment>
<dbReference type="GO" id="GO:0006355">
    <property type="term" value="P:regulation of DNA-templated transcription"/>
    <property type="evidence" value="ECO:0007669"/>
    <property type="project" value="InterPro"/>
</dbReference>
<keyword evidence="4" id="KW-0963">Cytoplasm</keyword>
<dbReference type="PRINTS" id="PR02008">
    <property type="entry name" value="RCMTFAMILY"/>
</dbReference>
<dbReference type="NCBIfam" id="NF011494">
    <property type="entry name" value="PRK14902.1"/>
    <property type="match status" value="1"/>
</dbReference>
<dbReference type="InterPro" id="IPR001678">
    <property type="entry name" value="MeTrfase_RsmB-F_NOP2_dom"/>
</dbReference>
<reference evidence="15 16" key="1">
    <citation type="journal article" date="2015" name="Microbiome">
        <title>Genomic resolution of linkages in carbon, nitrogen, and sulfur cycling among widespread estuary sediment bacteria.</title>
        <authorList>
            <person name="Baker B.J."/>
            <person name="Lazar C.S."/>
            <person name="Teske A.P."/>
            <person name="Dick G.J."/>
        </authorList>
    </citation>
    <scope>NUCLEOTIDE SEQUENCE [LARGE SCALE GENOMIC DNA]</scope>
    <source>
        <strain evidence="15">SM23_40</strain>
    </source>
</reference>
<dbReference type="Proteomes" id="UP000051717">
    <property type="component" value="Unassembled WGS sequence"/>
</dbReference>
<dbReference type="GO" id="GO:0005737">
    <property type="term" value="C:cytoplasm"/>
    <property type="evidence" value="ECO:0007669"/>
    <property type="project" value="UniProtKB-SubCell"/>
</dbReference>
<comment type="similarity">
    <text evidence="13">Belongs to the class I-like SAM-binding methyltransferase superfamily. RsmB/NOP family.</text>
</comment>
<keyword evidence="6 13" id="KW-0489">Methyltransferase</keyword>
<feature type="binding site" evidence="13">
    <location>
        <position position="330"/>
    </location>
    <ligand>
        <name>S-adenosyl-L-methionine</name>
        <dbReference type="ChEBI" id="CHEBI:59789"/>
    </ligand>
</feature>
<dbReference type="Pfam" id="PF22458">
    <property type="entry name" value="RsmF-B_ferredox"/>
    <property type="match status" value="1"/>
</dbReference>
<evidence type="ECO:0000256" key="9">
    <source>
        <dbReference type="ARBA" id="ARBA00022884"/>
    </source>
</evidence>
<dbReference type="SUPFAM" id="SSF48013">
    <property type="entry name" value="NusB-like"/>
    <property type="match status" value="1"/>
</dbReference>
<dbReference type="InterPro" id="IPR004573">
    <property type="entry name" value="rRNA_ssu_MeTfrase_B"/>
</dbReference>
<evidence type="ECO:0000256" key="3">
    <source>
        <dbReference type="ARBA" id="ARBA00012140"/>
    </source>
</evidence>
<evidence type="ECO:0000259" key="14">
    <source>
        <dbReference type="PROSITE" id="PS51686"/>
    </source>
</evidence>
<dbReference type="CDD" id="cd02440">
    <property type="entry name" value="AdoMet_MTases"/>
    <property type="match status" value="1"/>
</dbReference>
<dbReference type="Gene3D" id="3.30.70.1170">
    <property type="entry name" value="Sun protein, domain 3"/>
    <property type="match status" value="1"/>
</dbReference>